<protein>
    <submittedName>
        <fullName evidence="2">Uncharacterized protein</fullName>
    </submittedName>
</protein>
<evidence type="ECO:0000313" key="3">
    <source>
        <dbReference type="Proteomes" id="UP000010367"/>
    </source>
</evidence>
<reference evidence="2 3" key="1">
    <citation type="submission" date="2012-06" db="EMBL/GenBank/DDBJ databases">
        <title>Finished chromosome of genome of Oscillatoria acuminata PCC 6304.</title>
        <authorList>
            <consortium name="US DOE Joint Genome Institute"/>
            <person name="Gugger M."/>
            <person name="Coursin T."/>
            <person name="Rippka R."/>
            <person name="Tandeau De Marsac N."/>
            <person name="Huntemann M."/>
            <person name="Wei C.-L."/>
            <person name="Han J."/>
            <person name="Detter J.C."/>
            <person name="Han C."/>
            <person name="Tapia R."/>
            <person name="Davenport K."/>
            <person name="Daligault H."/>
            <person name="Erkkila T."/>
            <person name="Gu W."/>
            <person name="Munk A.C.C."/>
            <person name="Teshima H."/>
            <person name="Xu Y."/>
            <person name="Chain P."/>
            <person name="Chen A."/>
            <person name="Krypides N."/>
            <person name="Mavromatis K."/>
            <person name="Markowitz V."/>
            <person name="Szeto E."/>
            <person name="Ivanova N."/>
            <person name="Mikhailova N."/>
            <person name="Ovchinnikova G."/>
            <person name="Pagani I."/>
            <person name="Pati A."/>
            <person name="Goodwin L."/>
            <person name="Peters L."/>
            <person name="Pitluck S."/>
            <person name="Woyke T."/>
            <person name="Kerfeld C."/>
        </authorList>
    </citation>
    <scope>NUCLEOTIDE SEQUENCE [LARGE SCALE GENOMIC DNA]</scope>
    <source>
        <strain evidence="2 3">PCC 6304</strain>
    </source>
</reference>
<dbReference type="AlphaFoldDB" id="K9TCM3"/>
<keyword evidence="1" id="KW-0472">Membrane</keyword>
<proteinExistence type="predicted"/>
<dbReference type="STRING" id="56110.Oscil6304_0434"/>
<keyword evidence="3" id="KW-1185">Reference proteome</keyword>
<evidence type="ECO:0000256" key="1">
    <source>
        <dbReference type="SAM" id="Phobius"/>
    </source>
</evidence>
<dbReference type="RefSeq" id="WP_015146833.1">
    <property type="nucleotide sequence ID" value="NC_019693.1"/>
</dbReference>
<keyword evidence="1" id="KW-1133">Transmembrane helix</keyword>
<sequence length="88" mass="10312">MNKKPEWESLRPVPNKELIFGSAMIMIALLYAIKEIRTISLLLPLSTMSTRQLRRHFIRKAKKKLGNMTEDEFATFIAEHFNSDDFQN</sequence>
<dbReference type="EMBL" id="CP003607">
    <property type="protein sequence ID" value="AFY80183.1"/>
    <property type="molecule type" value="Genomic_DNA"/>
</dbReference>
<organism evidence="2 3">
    <name type="scientific">Oscillatoria acuminata PCC 6304</name>
    <dbReference type="NCBI Taxonomy" id="56110"/>
    <lineage>
        <taxon>Bacteria</taxon>
        <taxon>Bacillati</taxon>
        <taxon>Cyanobacteriota</taxon>
        <taxon>Cyanophyceae</taxon>
        <taxon>Oscillatoriophycideae</taxon>
        <taxon>Oscillatoriales</taxon>
        <taxon>Oscillatoriaceae</taxon>
        <taxon>Oscillatoria</taxon>
    </lineage>
</organism>
<feature type="transmembrane region" description="Helical" evidence="1">
    <location>
        <begin position="20"/>
        <end position="45"/>
    </location>
</feature>
<accession>K9TCM3</accession>
<dbReference type="InParanoid" id="K9TCM3"/>
<dbReference type="KEGG" id="oac:Oscil6304_0434"/>
<name>K9TCM3_9CYAN</name>
<keyword evidence="1" id="KW-0812">Transmembrane</keyword>
<evidence type="ECO:0000313" key="2">
    <source>
        <dbReference type="EMBL" id="AFY80183.1"/>
    </source>
</evidence>
<dbReference type="HOGENOM" id="CLU_2466034_0_0_3"/>
<gene>
    <name evidence="2" type="ORF">Oscil6304_0434</name>
</gene>
<dbReference type="Proteomes" id="UP000010367">
    <property type="component" value="Chromosome"/>
</dbReference>